<reference evidence="3" key="1">
    <citation type="journal article" date="2009" name="J. Bacteriol.">
        <title>Complete genome sequence of Erythrobacter litoralis HTCC2594.</title>
        <authorList>
            <person name="Oh H.M."/>
            <person name="Giovannoni S.J."/>
            <person name="Ferriera S."/>
            <person name="Johnson J."/>
            <person name="Cho J.C."/>
        </authorList>
    </citation>
    <scope>NUCLEOTIDE SEQUENCE [LARGE SCALE GENOMIC DNA]</scope>
    <source>
        <strain evidence="3">HTCC2594</strain>
    </source>
</reference>
<dbReference type="STRING" id="314225.ELI_11280"/>
<dbReference type="Pfam" id="PF04402">
    <property type="entry name" value="SIMPL"/>
    <property type="match status" value="1"/>
</dbReference>
<dbReference type="OrthoDB" id="7468374at2"/>
<protein>
    <submittedName>
        <fullName evidence="2">Outer membrane protein</fullName>
    </submittedName>
</protein>
<sequence length="247" mass="25346">MRRFLIGSAALSLAACSGSADGSRLDDDETLLSVSASGESDATPDTARFEAGVTSYAGNARAASDANAETVRDVIAALREAGVQESDIQTRALTVSQIEYGNRRGQYQASNIVAVRVRDVAKAGEAVTAATEAGANVVNGPSLSMGDPESAINSAYANAFRAARARADAYAEAAGMEVAQVLRIRDAGGWQGGRMIPQAVVETAADASAVPMPRPVSPPPPEEGAPFMAGTTTSSVSVQVDFALRPL</sequence>
<evidence type="ECO:0000313" key="2">
    <source>
        <dbReference type="EMBL" id="ABC64348.1"/>
    </source>
</evidence>
<dbReference type="GO" id="GO:0006974">
    <property type="term" value="P:DNA damage response"/>
    <property type="evidence" value="ECO:0007669"/>
    <property type="project" value="TreeGrafter"/>
</dbReference>
<dbReference type="Gene3D" id="3.30.70.2970">
    <property type="entry name" value="Protein of unknown function (DUF541), domain 2"/>
    <property type="match status" value="1"/>
</dbReference>
<dbReference type="InterPro" id="IPR007497">
    <property type="entry name" value="SIMPL/DUF541"/>
</dbReference>
<dbReference type="PANTHER" id="PTHR34387:SF1">
    <property type="entry name" value="PERIPLASMIC IMMUNOGENIC PROTEIN"/>
    <property type="match status" value="1"/>
</dbReference>
<proteinExistence type="predicted"/>
<dbReference type="PROSITE" id="PS51257">
    <property type="entry name" value="PROKAR_LIPOPROTEIN"/>
    <property type="match status" value="1"/>
</dbReference>
<evidence type="ECO:0000313" key="3">
    <source>
        <dbReference type="Proteomes" id="UP000008808"/>
    </source>
</evidence>
<dbReference type="RefSeq" id="WP_011415171.1">
    <property type="nucleotide sequence ID" value="NC_007722.1"/>
</dbReference>
<keyword evidence="3" id="KW-1185">Reference proteome</keyword>
<evidence type="ECO:0000256" key="1">
    <source>
        <dbReference type="SAM" id="SignalP"/>
    </source>
</evidence>
<dbReference type="AlphaFoldDB" id="Q2N7J3"/>
<organism evidence="2 3">
    <name type="scientific">Erythrobacter litoralis (strain HTCC2594)</name>
    <dbReference type="NCBI Taxonomy" id="314225"/>
    <lineage>
        <taxon>Bacteria</taxon>
        <taxon>Pseudomonadati</taxon>
        <taxon>Pseudomonadota</taxon>
        <taxon>Alphaproteobacteria</taxon>
        <taxon>Sphingomonadales</taxon>
        <taxon>Erythrobacteraceae</taxon>
        <taxon>Erythrobacter/Porphyrobacter group</taxon>
        <taxon>Erythrobacter</taxon>
    </lineage>
</organism>
<dbReference type="PANTHER" id="PTHR34387">
    <property type="entry name" value="SLR1258 PROTEIN"/>
    <property type="match status" value="1"/>
</dbReference>
<dbReference type="KEGG" id="eli:ELI_11280"/>
<dbReference type="EMBL" id="CP000157">
    <property type="protein sequence ID" value="ABC64348.1"/>
    <property type="molecule type" value="Genomic_DNA"/>
</dbReference>
<keyword evidence="1" id="KW-0732">Signal</keyword>
<dbReference type="eggNOG" id="COG2968">
    <property type="taxonomic scope" value="Bacteria"/>
</dbReference>
<dbReference type="InterPro" id="IPR052022">
    <property type="entry name" value="26kDa_periplasmic_antigen"/>
</dbReference>
<dbReference type="HOGENOM" id="CLU_080344_4_2_5"/>
<accession>Q2N7J3</accession>
<gene>
    <name evidence="2" type="ordered locus">ELI_11280</name>
</gene>
<name>Q2N7J3_ERYLH</name>
<feature type="signal peptide" evidence="1">
    <location>
        <begin position="1"/>
        <end position="20"/>
    </location>
</feature>
<feature type="chain" id="PRO_5004213025" evidence="1">
    <location>
        <begin position="21"/>
        <end position="247"/>
    </location>
</feature>
<dbReference type="Proteomes" id="UP000008808">
    <property type="component" value="Chromosome"/>
</dbReference>
<dbReference type="Gene3D" id="3.30.110.170">
    <property type="entry name" value="Protein of unknown function (DUF541), domain 1"/>
    <property type="match status" value="1"/>
</dbReference>